<dbReference type="AlphaFoldDB" id="A0AAD4I2V1"/>
<gene>
    <name evidence="2" type="ORF">NEMBOFW57_002891</name>
</gene>
<dbReference type="Proteomes" id="UP001197093">
    <property type="component" value="Unassembled WGS sequence"/>
</dbReference>
<keyword evidence="3" id="KW-1185">Reference proteome</keyword>
<reference evidence="2" key="1">
    <citation type="submission" date="2023-02" db="EMBL/GenBank/DDBJ databases">
        <authorList>
            <person name="Palmer J.M."/>
        </authorList>
    </citation>
    <scope>NUCLEOTIDE SEQUENCE</scope>
    <source>
        <strain evidence="2">FW57</strain>
    </source>
</reference>
<keyword evidence="1" id="KW-0732">Signal</keyword>
<proteinExistence type="predicted"/>
<name>A0AAD4I2V1_9PEZI</name>
<dbReference type="EMBL" id="JAHCVI010000001">
    <property type="protein sequence ID" value="KAG7292846.1"/>
    <property type="molecule type" value="Genomic_DNA"/>
</dbReference>
<feature type="chain" id="PRO_5042064786" evidence="1">
    <location>
        <begin position="21"/>
        <end position="370"/>
    </location>
</feature>
<evidence type="ECO:0000313" key="2">
    <source>
        <dbReference type="EMBL" id="KAG7292846.1"/>
    </source>
</evidence>
<evidence type="ECO:0000256" key="1">
    <source>
        <dbReference type="SAM" id="SignalP"/>
    </source>
</evidence>
<evidence type="ECO:0000313" key="3">
    <source>
        <dbReference type="Proteomes" id="UP001197093"/>
    </source>
</evidence>
<accession>A0AAD4I2V1</accession>
<organism evidence="2 3">
    <name type="scientific">Staphylotrichum longicolle</name>
    <dbReference type="NCBI Taxonomy" id="669026"/>
    <lineage>
        <taxon>Eukaryota</taxon>
        <taxon>Fungi</taxon>
        <taxon>Dikarya</taxon>
        <taxon>Ascomycota</taxon>
        <taxon>Pezizomycotina</taxon>
        <taxon>Sordariomycetes</taxon>
        <taxon>Sordariomycetidae</taxon>
        <taxon>Sordariales</taxon>
        <taxon>Chaetomiaceae</taxon>
        <taxon>Staphylotrichum</taxon>
    </lineage>
</organism>
<dbReference type="PROSITE" id="PS51257">
    <property type="entry name" value="PROKAR_LIPOPROTEIN"/>
    <property type="match status" value="1"/>
</dbReference>
<feature type="signal peptide" evidence="1">
    <location>
        <begin position="1"/>
        <end position="20"/>
    </location>
</feature>
<comment type="caution">
    <text evidence="2">The sequence shown here is derived from an EMBL/GenBank/DDBJ whole genome shotgun (WGS) entry which is preliminary data.</text>
</comment>
<sequence length="370" mass="38490">MKNLSLVALSGAALLQVATAACCRNNNCLKAIAAPDVAGISDCSSNLAVTITPSAVTVTDTATVVESATETALFTETTTEIASTETVRFTETTTITVSTETRTIGDIITVPYTTTVFATAVPVTTTSYVYQTFAKARRVAETPLPVHATACADWDMYVKACKCAGVEPTTVTAEPATSTVTVPADNAITTIVGTVSSTLTDTVHVTATTSVTATNIALVVKTVTVTETATESVASIVQATETPSVVVPLTCRPTGGGWRASDPATVDWMAATNSYTTVGWQPFPSVPRLGSLAAQISVWTVNNGFLEHRYNIASNSMVMVPYLEKTTSEANAATVMVKLKSKSAVDSGVAAGTMERIQACLLSPIMVSAF</sequence>
<protein>
    <submittedName>
        <fullName evidence="2">Uncharacterized protein</fullName>
    </submittedName>
</protein>